<evidence type="ECO:0000256" key="5">
    <source>
        <dbReference type="SAM" id="MobiDB-lite"/>
    </source>
</evidence>
<evidence type="ECO:0000256" key="4">
    <source>
        <dbReference type="ARBA" id="ARBA00023239"/>
    </source>
</evidence>
<evidence type="ECO:0000259" key="6">
    <source>
        <dbReference type="PROSITE" id="PS51891"/>
    </source>
</evidence>
<dbReference type="SUPFAM" id="SSF51316">
    <property type="entry name" value="Mss4-like"/>
    <property type="match status" value="1"/>
</dbReference>
<keyword evidence="8" id="KW-1185">Reference proteome</keyword>
<gene>
    <name evidence="7" type="ORF">LOM8899_03784</name>
</gene>
<keyword evidence="2" id="KW-0479">Metal-binding</keyword>
<dbReference type="Gene3D" id="3.90.1590.10">
    <property type="entry name" value="glutathione-dependent formaldehyde- activating enzyme (gfa)"/>
    <property type="match status" value="1"/>
</dbReference>
<evidence type="ECO:0000313" key="8">
    <source>
        <dbReference type="Proteomes" id="UP000201613"/>
    </source>
</evidence>
<dbReference type="AlphaFoldDB" id="A0A238LJ88"/>
<dbReference type="EMBL" id="FXZK01000011">
    <property type="protein sequence ID" value="SMY09613.1"/>
    <property type="molecule type" value="Genomic_DNA"/>
</dbReference>
<evidence type="ECO:0000256" key="1">
    <source>
        <dbReference type="ARBA" id="ARBA00005495"/>
    </source>
</evidence>
<evidence type="ECO:0000256" key="3">
    <source>
        <dbReference type="ARBA" id="ARBA00022833"/>
    </source>
</evidence>
<feature type="region of interest" description="Disordered" evidence="5">
    <location>
        <begin position="145"/>
        <end position="166"/>
    </location>
</feature>
<sequence length="166" mass="17517">MDQEGRVGMTGLSGGCQCGAVRFRAVPSRGKAHICHCRMCQKAVGNLFASLVDADASEVIWTRGTPATFNSSAEVTRGFCSACGTPLFYGYPGGYGLCLGAFDDPAAIPLIHESGMEGRLPQVDQIGHIPNIGTTEEDMADEAPAIAASNRQHPDHDTDHWPPVSG</sequence>
<dbReference type="Proteomes" id="UP000201613">
    <property type="component" value="Unassembled WGS sequence"/>
</dbReference>
<comment type="similarity">
    <text evidence="1">Belongs to the Gfa family.</text>
</comment>
<dbReference type="PANTHER" id="PTHR33337">
    <property type="entry name" value="GFA DOMAIN-CONTAINING PROTEIN"/>
    <property type="match status" value="1"/>
</dbReference>
<accession>A0A238LJ88</accession>
<proteinExistence type="inferred from homology"/>
<keyword evidence="4" id="KW-0456">Lyase</keyword>
<feature type="domain" description="CENP-V/GFA" evidence="6">
    <location>
        <begin position="12"/>
        <end position="120"/>
    </location>
</feature>
<dbReference type="GO" id="GO:0046872">
    <property type="term" value="F:metal ion binding"/>
    <property type="evidence" value="ECO:0007669"/>
    <property type="project" value="UniProtKB-KW"/>
</dbReference>
<dbReference type="PROSITE" id="PS51891">
    <property type="entry name" value="CENP_V_GFA"/>
    <property type="match status" value="1"/>
</dbReference>
<dbReference type="InterPro" id="IPR006913">
    <property type="entry name" value="CENP-V/GFA"/>
</dbReference>
<organism evidence="7 8">
    <name type="scientific">Flavimaricola marinus</name>
    <dbReference type="NCBI Taxonomy" id="1819565"/>
    <lineage>
        <taxon>Bacteria</taxon>
        <taxon>Pseudomonadati</taxon>
        <taxon>Pseudomonadota</taxon>
        <taxon>Alphaproteobacteria</taxon>
        <taxon>Rhodobacterales</taxon>
        <taxon>Paracoccaceae</taxon>
        <taxon>Flavimaricola</taxon>
    </lineage>
</organism>
<protein>
    <submittedName>
        <fullName evidence="7">Glutathione-dependent formaldehyde-activating enzyme</fullName>
    </submittedName>
</protein>
<evidence type="ECO:0000256" key="2">
    <source>
        <dbReference type="ARBA" id="ARBA00022723"/>
    </source>
</evidence>
<dbReference type="GO" id="GO:0016846">
    <property type="term" value="F:carbon-sulfur lyase activity"/>
    <property type="evidence" value="ECO:0007669"/>
    <property type="project" value="InterPro"/>
</dbReference>
<reference evidence="8" key="1">
    <citation type="submission" date="2017-05" db="EMBL/GenBank/DDBJ databases">
        <authorList>
            <person name="Rodrigo-Torres L."/>
            <person name="Arahal R. D."/>
            <person name="Lucena T."/>
        </authorList>
    </citation>
    <scope>NUCLEOTIDE SEQUENCE [LARGE SCALE GENOMIC DNA]</scope>
    <source>
        <strain evidence="8">CECT 8899</strain>
    </source>
</reference>
<dbReference type="PANTHER" id="PTHR33337:SF40">
    <property type="entry name" value="CENP-V_GFA DOMAIN-CONTAINING PROTEIN-RELATED"/>
    <property type="match status" value="1"/>
</dbReference>
<dbReference type="InterPro" id="IPR011057">
    <property type="entry name" value="Mss4-like_sf"/>
</dbReference>
<dbReference type="Pfam" id="PF04828">
    <property type="entry name" value="GFA"/>
    <property type="match status" value="1"/>
</dbReference>
<evidence type="ECO:0000313" key="7">
    <source>
        <dbReference type="EMBL" id="SMY09613.1"/>
    </source>
</evidence>
<name>A0A238LJ88_9RHOB</name>
<keyword evidence="3" id="KW-0862">Zinc</keyword>